<keyword evidence="3" id="KW-1185">Reference proteome</keyword>
<proteinExistence type="predicted"/>
<feature type="transmembrane region" description="Helical" evidence="1">
    <location>
        <begin position="49"/>
        <end position="69"/>
    </location>
</feature>
<sequence length="183" mass="21853">MQLLKQSQTKEFRIKKMDKTKYLMVFLIGYIIILFSINLNVFINDQLHFLIYIIYFILILILFSSLLPSKKKGGSILYSLLLTCVLWTVINSLNIFYYTKKNRLTVYELSLKDINIKKKDNSVQLYYTFNGTVNIYAGKELLKYDITSKNKQYYKDHIKIKIYLKKGIWKSFIIVKPIKLFKR</sequence>
<reference evidence="2 3" key="1">
    <citation type="submission" date="2013-09" db="EMBL/GenBank/DDBJ databases">
        <authorList>
            <person name="Zeng Z."/>
            <person name="Chen C."/>
        </authorList>
    </citation>
    <scope>NUCLEOTIDE SEQUENCE [LARGE SCALE GENOMIC DNA]</scope>
    <source>
        <strain evidence="2 3">WB 4.1-42</strain>
    </source>
</reference>
<dbReference type="AlphaFoldDB" id="A0A0A2MGY7"/>
<evidence type="ECO:0000313" key="3">
    <source>
        <dbReference type="Proteomes" id="UP000030111"/>
    </source>
</evidence>
<feature type="transmembrane region" description="Helical" evidence="1">
    <location>
        <begin position="21"/>
        <end position="43"/>
    </location>
</feature>
<keyword evidence="1" id="KW-0812">Transmembrane</keyword>
<keyword evidence="1" id="KW-0472">Membrane</keyword>
<evidence type="ECO:0000313" key="2">
    <source>
        <dbReference type="EMBL" id="KGO90876.1"/>
    </source>
</evidence>
<feature type="transmembrane region" description="Helical" evidence="1">
    <location>
        <begin position="76"/>
        <end position="98"/>
    </location>
</feature>
<comment type="caution">
    <text evidence="2">The sequence shown here is derived from an EMBL/GenBank/DDBJ whole genome shotgun (WGS) entry which is preliminary data.</text>
</comment>
<evidence type="ECO:0000256" key="1">
    <source>
        <dbReference type="SAM" id="Phobius"/>
    </source>
</evidence>
<name>A0A0A2MGY7_9FLAO</name>
<keyword evidence="1" id="KW-1133">Transmembrane helix</keyword>
<dbReference type="STRING" id="1121898.GCA_000422725_01404"/>
<protein>
    <submittedName>
        <fullName evidence="2">Uncharacterized protein</fullName>
    </submittedName>
</protein>
<gene>
    <name evidence="2" type="ORF">Q766_21020</name>
</gene>
<organism evidence="2 3">
    <name type="scientific">Flavobacterium subsaxonicum WB 4.1-42 = DSM 21790</name>
    <dbReference type="NCBI Taxonomy" id="1121898"/>
    <lineage>
        <taxon>Bacteria</taxon>
        <taxon>Pseudomonadati</taxon>
        <taxon>Bacteroidota</taxon>
        <taxon>Flavobacteriia</taxon>
        <taxon>Flavobacteriales</taxon>
        <taxon>Flavobacteriaceae</taxon>
        <taxon>Flavobacterium</taxon>
    </lineage>
</organism>
<dbReference type="EMBL" id="JRLY01000039">
    <property type="protein sequence ID" value="KGO90876.1"/>
    <property type="molecule type" value="Genomic_DNA"/>
</dbReference>
<dbReference type="Proteomes" id="UP000030111">
    <property type="component" value="Unassembled WGS sequence"/>
</dbReference>
<accession>A0A0A2MGY7</accession>